<dbReference type="InterPro" id="IPR010998">
    <property type="entry name" value="Integrase_recombinase_N"/>
</dbReference>
<evidence type="ECO:0000259" key="6">
    <source>
        <dbReference type="PROSITE" id="PS51898"/>
    </source>
</evidence>
<comment type="caution">
    <text evidence="8">The sequence shown here is derived from an EMBL/GenBank/DDBJ whole genome shotgun (WGS) entry which is preliminary data.</text>
</comment>
<dbReference type="RefSeq" id="WP_265507304.1">
    <property type="nucleotide sequence ID" value="NZ_JAOTBE010000028.1"/>
</dbReference>
<protein>
    <submittedName>
        <fullName evidence="8">Integrase</fullName>
    </submittedName>
</protein>
<sequence length="561" mass="61486">MAGQVKNLKVKNGRFYARLAVPARLRPIVGKTELVTPLGGERRAAMKALPAAVAALQRRLDAAGQSEAGARLDNLRSPITTADFGRAVWLHYQSMLEADDAARAGYPSQREVDAEQARVLDHLKTGTVPAEPLAVLDASLDLIRLQGAAAVDQTLREAKLDALRRDLAADRTHLVEHVIEDFLQRSNLSAPRGSAERKVLARQILRADIEALERTLERDQGNYGGQPSDPIVKQPPAAQFDIAEPVPIKPLFKDYIASRQALGKHRDGAVAWETAIIHLIGFLGHADARRITKRNLLDWRDALLAEGKSTKTVAVKHLASIRALLRWAYENDRLPTNEAETVRQPVAKVQRTRERGYTTPEAVAVLRATVNFEPVKTSNFPVRESEHITAAKRWLPILCAFTGARIAEVAQLRKQDVRKEGDRWVIRITPDAGSVKAGGYRDVPLHGQVIDLGFVSFVDSAKDGPLFHAAQTPARFLAGARATAGRVSQWLQAQELVPAGVQPSHGWRHRFKTQARELGLSDRIADAIQGHAGRTAGDGYGDVSLIAKAKVIDALPDYDLS</sequence>
<evidence type="ECO:0000256" key="3">
    <source>
        <dbReference type="ARBA" id="ARBA00023125"/>
    </source>
</evidence>
<evidence type="ECO:0000313" key="9">
    <source>
        <dbReference type="Proteomes" id="UP001589795"/>
    </source>
</evidence>
<evidence type="ECO:0000259" key="7">
    <source>
        <dbReference type="PROSITE" id="PS51900"/>
    </source>
</evidence>
<dbReference type="InterPro" id="IPR002104">
    <property type="entry name" value="Integrase_catalytic"/>
</dbReference>
<dbReference type="EMBL" id="JBHLWQ010000086">
    <property type="protein sequence ID" value="MFC0200591.1"/>
    <property type="molecule type" value="Genomic_DNA"/>
</dbReference>
<reference evidence="8 9" key="1">
    <citation type="submission" date="2024-09" db="EMBL/GenBank/DDBJ databases">
        <authorList>
            <person name="Sun Q."/>
            <person name="Mori K."/>
        </authorList>
    </citation>
    <scope>NUCLEOTIDE SEQUENCE [LARGE SCALE GENOMIC DNA]</scope>
    <source>
        <strain evidence="8 9">CCM 7904</strain>
    </source>
</reference>
<dbReference type="InterPro" id="IPR011010">
    <property type="entry name" value="DNA_brk_join_enz"/>
</dbReference>
<dbReference type="InterPro" id="IPR044068">
    <property type="entry name" value="CB"/>
</dbReference>
<feature type="domain" description="Tyr recombinase" evidence="6">
    <location>
        <begin position="353"/>
        <end position="553"/>
    </location>
</feature>
<comment type="similarity">
    <text evidence="1">Belongs to the 'phage' integrase family.</text>
</comment>
<organism evidence="8 9">
    <name type="scientific">Paracoccus rhizosphaerae</name>
    <dbReference type="NCBI Taxonomy" id="1133347"/>
    <lineage>
        <taxon>Bacteria</taxon>
        <taxon>Pseudomonadati</taxon>
        <taxon>Pseudomonadota</taxon>
        <taxon>Alphaproteobacteria</taxon>
        <taxon>Rhodobacterales</taxon>
        <taxon>Paracoccaceae</taxon>
        <taxon>Paracoccus</taxon>
    </lineage>
</organism>
<evidence type="ECO:0000256" key="2">
    <source>
        <dbReference type="ARBA" id="ARBA00022908"/>
    </source>
</evidence>
<keyword evidence="9" id="KW-1185">Reference proteome</keyword>
<dbReference type="SUPFAM" id="SSF56349">
    <property type="entry name" value="DNA breaking-rejoining enzymes"/>
    <property type="match status" value="1"/>
</dbReference>
<dbReference type="PROSITE" id="PS51900">
    <property type="entry name" value="CB"/>
    <property type="match status" value="1"/>
</dbReference>
<dbReference type="Gene3D" id="1.10.150.130">
    <property type="match status" value="1"/>
</dbReference>
<accession>A0ABV6CKR7</accession>
<dbReference type="PANTHER" id="PTHR30349:SF41">
    <property type="entry name" value="INTEGRASE_RECOMBINASE PROTEIN MJ0367-RELATED"/>
    <property type="match status" value="1"/>
</dbReference>
<dbReference type="InterPro" id="IPR013762">
    <property type="entry name" value="Integrase-like_cat_sf"/>
</dbReference>
<feature type="domain" description="Core-binding (CB)" evidence="7">
    <location>
        <begin position="246"/>
        <end position="329"/>
    </location>
</feature>
<evidence type="ECO:0000313" key="8">
    <source>
        <dbReference type="EMBL" id="MFC0200591.1"/>
    </source>
</evidence>
<gene>
    <name evidence="8" type="ORF">ACFFIZ_09740</name>
</gene>
<name>A0ABV6CKR7_9RHOB</name>
<evidence type="ECO:0000256" key="1">
    <source>
        <dbReference type="ARBA" id="ARBA00008857"/>
    </source>
</evidence>
<keyword evidence="4" id="KW-0233">DNA recombination</keyword>
<evidence type="ECO:0000256" key="4">
    <source>
        <dbReference type="ARBA" id="ARBA00023172"/>
    </source>
</evidence>
<keyword evidence="3 5" id="KW-0238">DNA-binding</keyword>
<proteinExistence type="inferred from homology"/>
<dbReference type="Gene3D" id="1.10.443.10">
    <property type="entry name" value="Intergrase catalytic core"/>
    <property type="match status" value="1"/>
</dbReference>
<evidence type="ECO:0000256" key="5">
    <source>
        <dbReference type="PROSITE-ProRule" id="PRU01248"/>
    </source>
</evidence>
<keyword evidence="2" id="KW-0229">DNA integration</keyword>
<dbReference type="PROSITE" id="PS51898">
    <property type="entry name" value="TYR_RECOMBINASE"/>
    <property type="match status" value="1"/>
</dbReference>
<dbReference type="InterPro" id="IPR050090">
    <property type="entry name" value="Tyrosine_recombinase_XerCD"/>
</dbReference>
<dbReference type="Proteomes" id="UP001589795">
    <property type="component" value="Unassembled WGS sequence"/>
</dbReference>
<dbReference type="PANTHER" id="PTHR30349">
    <property type="entry name" value="PHAGE INTEGRASE-RELATED"/>
    <property type="match status" value="1"/>
</dbReference>